<reference evidence="2" key="2">
    <citation type="submission" date="2020-10" db="EMBL/GenBank/DDBJ databases">
        <authorList>
            <person name="Cooper E.A."/>
            <person name="Brenton Z.W."/>
            <person name="Flinn B.S."/>
            <person name="Jenkins J."/>
            <person name="Shu S."/>
            <person name="Flowers D."/>
            <person name="Luo F."/>
            <person name="Wang Y."/>
            <person name="Xia P."/>
            <person name="Barry K."/>
            <person name="Daum C."/>
            <person name="Lipzen A."/>
            <person name="Yoshinaga Y."/>
            <person name="Schmutz J."/>
            <person name="Saski C."/>
            <person name="Vermerris W."/>
            <person name="Kresovich S."/>
        </authorList>
    </citation>
    <scope>NUCLEOTIDE SEQUENCE</scope>
</reference>
<dbReference type="Proteomes" id="UP000807115">
    <property type="component" value="Chromosome 7"/>
</dbReference>
<evidence type="ECO:0000256" key="1">
    <source>
        <dbReference type="SAM" id="MobiDB-lite"/>
    </source>
</evidence>
<evidence type="ECO:0000313" key="2">
    <source>
        <dbReference type="EMBL" id="KAG0523236.1"/>
    </source>
</evidence>
<evidence type="ECO:0000313" key="3">
    <source>
        <dbReference type="Proteomes" id="UP000807115"/>
    </source>
</evidence>
<reference evidence="2" key="1">
    <citation type="journal article" date="2019" name="BMC Genomics">
        <title>A new reference genome for Sorghum bicolor reveals high levels of sequence similarity between sweet and grain genotypes: implications for the genetics of sugar metabolism.</title>
        <authorList>
            <person name="Cooper E.A."/>
            <person name="Brenton Z.W."/>
            <person name="Flinn B.S."/>
            <person name="Jenkins J."/>
            <person name="Shu S."/>
            <person name="Flowers D."/>
            <person name="Luo F."/>
            <person name="Wang Y."/>
            <person name="Xia P."/>
            <person name="Barry K."/>
            <person name="Daum C."/>
            <person name="Lipzen A."/>
            <person name="Yoshinaga Y."/>
            <person name="Schmutz J."/>
            <person name="Saski C."/>
            <person name="Vermerris W."/>
            <person name="Kresovich S."/>
        </authorList>
    </citation>
    <scope>NUCLEOTIDE SEQUENCE</scope>
</reference>
<organism evidence="2 3">
    <name type="scientific">Sorghum bicolor</name>
    <name type="common">Sorghum</name>
    <name type="synonym">Sorghum vulgare</name>
    <dbReference type="NCBI Taxonomy" id="4558"/>
    <lineage>
        <taxon>Eukaryota</taxon>
        <taxon>Viridiplantae</taxon>
        <taxon>Streptophyta</taxon>
        <taxon>Embryophyta</taxon>
        <taxon>Tracheophyta</taxon>
        <taxon>Spermatophyta</taxon>
        <taxon>Magnoliopsida</taxon>
        <taxon>Liliopsida</taxon>
        <taxon>Poales</taxon>
        <taxon>Poaceae</taxon>
        <taxon>PACMAD clade</taxon>
        <taxon>Panicoideae</taxon>
        <taxon>Andropogonodae</taxon>
        <taxon>Andropogoneae</taxon>
        <taxon>Sorghinae</taxon>
        <taxon>Sorghum</taxon>
    </lineage>
</organism>
<dbReference type="InterPro" id="IPR018247">
    <property type="entry name" value="EF_Hand_1_Ca_BS"/>
</dbReference>
<accession>A0A921QMM2</accession>
<dbReference type="AlphaFoldDB" id="A0A921QMM2"/>
<dbReference type="EMBL" id="CM027686">
    <property type="protein sequence ID" value="KAG0523236.1"/>
    <property type="molecule type" value="Genomic_DNA"/>
</dbReference>
<name>A0A921QMM2_SORBI</name>
<protein>
    <recommendedName>
        <fullName evidence="4">EF-hand domain-containing protein</fullName>
    </recommendedName>
</protein>
<sequence length="98" mass="10035">MAIKSMTVAPTTTRSLDADMTWTSSRSGCGGSTRTGTGASAARSCGAPCAPSAPGHGVEEQARISYADTDGDGYIDDSEVDGLIEFAQKNLGLKIVAY</sequence>
<dbReference type="PROSITE" id="PS00018">
    <property type="entry name" value="EF_HAND_1"/>
    <property type="match status" value="1"/>
</dbReference>
<evidence type="ECO:0008006" key="4">
    <source>
        <dbReference type="Google" id="ProtNLM"/>
    </source>
</evidence>
<feature type="compositionally biased region" description="Low complexity" evidence="1">
    <location>
        <begin position="34"/>
        <end position="44"/>
    </location>
</feature>
<gene>
    <name evidence="2" type="ORF">BDA96_07G106500</name>
</gene>
<feature type="region of interest" description="Disordered" evidence="1">
    <location>
        <begin position="1"/>
        <end position="58"/>
    </location>
</feature>
<comment type="caution">
    <text evidence="2">The sequence shown here is derived from an EMBL/GenBank/DDBJ whole genome shotgun (WGS) entry which is preliminary data.</text>
</comment>
<proteinExistence type="predicted"/>